<dbReference type="PANTHER" id="PTHR30561">
    <property type="entry name" value="SMR FAMILY PROTON-DEPENDENT DRUG EFFLUX TRANSPORTER SUGE"/>
    <property type="match status" value="1"/>
</dbReference>
<comment type="similarity">
    <text evidence="7">Belongs to the drug/metabolite transporter (DMT) superfamily. Small multidrug resistance (SMR) (TC 2.A.7.1) family. Gdx/SugE subfamily.</text>
</comment>
<accession>A0ABY4I271</accession>
<dbReference type="EMBL" id="CP095855">
    <property type="protein sequence ID" value="UPK70190.1"/>
    <property type="molecule type" value="Genomic_DNA"/>
</dbReference>
<comment type="subcellular location">
    <subcellularLocation>
        <location evidence="1 9">Cell membrane</location>
        <topology evidence="1 9">Multi-pass membrane protein</topology>
    </subcellularLocation>
</comment>
<dbReference type="RefSeq" id="WP_199654101.1">
    <property type="nucleotide sequence ID" value="NZ_CP095855.1"/>
</dbReference>
<proteinExistence type="inferred from homology"/>
<dbReference type="SUPFAM" id="SSF103481">
    <property type="entry name" value="Multidrug resistance efflux transporter EmrE"/>
    <property type="match status" value="1"/>
</dbReference>
<keyword evidence="6 10" id="KW-0472">Membrane</keyword>
<gene>
    <name evidence="11" type="ORF">MYF79_02635</name>
</gene>
<evidence type="ECO:0000256" key="2">
    <source>
        <dbReference type="ARBA" id="ARBA00022448"/>
    </source>
</evidence>
<reference evidence="11 12" key="1">
    <citation type="submission" date="2022-04" db="EMBL/GenBank/DDBJ databases">
        <title>The arsenic-methylating capacity of Chitinophaga filiformis YT5 during chitin decomposition.</title>
        <authorList>
            <person name="Chen G."/>
            <person name="Liang Y."/>
        </authorList>
    </citation>
    <scope>NUCLEOTIDE SEQUENCE [LARGE SCALE GENOMIC DNA]</scope>
    <source>
        <strain evidence="11 12">YT5</strain>
    </source>
</reference>
<feature type="transmembrane region" description="Helical" evidence="10">
    <location>
        <begin position="58"/>
        <end position="79"/>
    </location>
</feature>
<evidence type="ECO:0000313" key="12">
    <source>
        <dbReference type="Proteomes" id="UP000830198"/>
    </source>
</evidence>
<sequence>MAWIFLIIGGLFEIGFTISLKYSENFTRLWPSVGFFACISLSFLFLNKAITSGLPIGTSYAVWTGIGAAGTAIAGILLFKEPAAFWRLFFLFMLIASIIGLKVFAD</sequence>
<evidence type="ECO:0000256" key="7">
    <source>
        <dbReference type="ARBA" id="ARBA00038151"/>
    </source>
</evidence>
<evidence type="ECO:0000256" key="5">
    <source>
        <dbReference type="ARBA" id="ARBA00022989"/>
    </source>
</evidence>
<dbReference type="PANTHER" id="PTHR30561:SF0">
    <property type="entry name" value="GUANIDINIUM EXPORTER"/>
    <property type="match status" value="1"/>
</dbReference>
<keyword evidence="3" id="KW-1003">Cell membrane</keyword>
<keyword evidence="12" id="KW-1185">Reference proteome</keyword>
<dbReference type="Pfam" id="PF00893">
    <property type="entry name" value="Multi_Drug_Res"/>
    <property type="match status" value="1"/>
</dbReference>
<dbReference type="InterPro" id="IPR045324">
    <property type="entry name" value="Small_multidrug_res"/>
</dbReference>
<evidence type="ECO:0000256" key="4">
    <source>
        <dbReference type="ARBA" id="ARBA00022692"/>
    </source>
</evidence>
<dbReference type="Gene3D" id="1.10.3730.20">
    <property type="match status" value="1"/>
</dbReference>
<organism evidence="11 12">
    <name type="scientific">Chitinophaga filiformis</name>
    <name type="common">Myxococcus filiformis</name>
    <name type="synonym">Flexibacter filiformis</name>
    <dbReference type="NCBI Taxonomy" id="104663"/>
    <lineage>
        <taxon>Bacteria</taxon>
        <taxon>Pseudomonadati</taxon>
        <taxon>Bacteroidota</taxon>
        <taxon>Chitinophagia</taxon>
        <taxon>Chitinophagales</taxon>
        <taxon>Chitinophagaceae</taxon>
        <taxon>Chitinophaga</taxon>
    </lineage>
</organism>
<evidence type="ECO:0000256" key="9">
    <source>
        <dbReference type="RuleBase" id="RU003942"/>
    </source>
</evidence>
<evidence type="ECO:0000256" key="8">
    <source>
        <dbReference type="ARBA" id="ARBA00039168"/>
    </source>
</evidence>
<evidence type="ECO:0000313" key="11">
    <source>
        <dbReference type="EMBL" id="UPK70190.1"/>
    </source>
</evidence>
<evidence type="ECO:0000256" key="10">
    <source>
        <dbReference type="SAM" id="Phobius"/>
    </source>
</evidence>
<name>A0ABY4I271_CHIFI</name>
<keyword evidence="2" id="KW-0813">Transport</keyword>
<keyword evidence="4 9" id="KW-0812">Transmembrane</keyword>
<keyword evidence="5 10" id="KW-1133">Transmembrane helix</keyword>
<protein>
    <recommendedName>
        <fullName evidence="8">Guanidinium exporter</fullName>
    </recommendedName>
</protein>
<dbReference type="InterPro" id="IPR000390">
    <property type="entry name" value="Small_drug/metabolite_transptr"/>
</dbReference>
<feature type="transmembrane region" description="Helical" evidence="10">
    <location>
        <begin position="29"/>
        <end position="46"/>
    </location>
</feature>
<evidence type="ECO:0000256" key="1">
    <source>
        <dbReference type="ARBA" id="ARBA00004651"/>
    </source>
</evidence>
<dbReference type="Proteomes" id="UP000830198">
    <property type="component" value="Chromosome"/>
</dbReference>
<dbReference type="InterPro" id="IPR037185">
    <property type="entry name" value="EmrE-like"/>
</dbReference>
<feature type="transmembrane region" description="Helical" evidence="10">
    <location>
        <begin position="85"/>
        <end position="105"/>
    </location>
</feature>
<evidence type="ECO:0000256" key="6">
    <source>
        <dbReference type="ARBA" id="ARBA00023136"/>
    </source>
</evidence>
<evidence type="ECO:0000256" key="3">
    <source>
        <dbReference type="ARBA" id="ARBA00022475"/>
    </source>
</evidence>